<proteinExistence type="predicted"/>
<feature type="chain" id="PRO_5044090720" evidence="1">
    <location>
        <begin position="30"/>
        <end position="206"/>
    </location>
</feature>
<evidence type="ECO:0000313" key="2">
    <source>
        <dbReference type="EMBL" id="THW54505.1"/>
    </source>
</evidence>
<evidence type="ECO:0000313" key="4">
    <source>
        <dbReference type="Proteomes" id="UP000305064"/>
    </source>
</evidence>
<reference evidence="4 5" key="1">
    <citation type="submission" date="2018-10" db="EMBL/GenBank/DDBJ databases">
        <title>Fifty Aureobasidium pullulans genomes reveal a recombining polyextremotolerant generalist.</title>
        <authorList>
            <person name="Gostincar C."/>
            <person name="Turk M."/>
            <person name="Zajc J."/>
            <person name="Gunde-Cimerman N."/>
        </authorList>
    </citation>
    <scope>NUCLEOTIDE SEQUENCE [LARGE SCALE GENOMIC DNA]</scope>
    <source>
        <strain evidence="2 5">EXF-10751</strain>
        <strain evidence="3 4">EXF-4256</strain>
    </source>
</reference>
<organism evidence="2 5">
    <name type="scientific">Aureobasidium pullulans</name>
    <name type="common">Black yeast</name>
    <name type="synonym">Pullularia pullulans</name>
    <dbReference type="NCBI Taxonomy" id="5580"/>
    <lineage>
        <taxon>Eukaryota</taxon>
        <taxon>Fungi</taxon>
        <taxon>Dikarya</taxon>
        <taxon>Ascomycota</taxon>
        <taxon>Pezizomycotina</taxon>
        <taxon>Dothideomycetes</taxon>
        <taxon>Dothideomycetidae</taxon>
        <taxon>Dothideales</taxon>
        <taxon>Saccotheciaceae</taxon>
        <taxon>Aureobasidium</taxon>
    </lineage>
</organism>
<dbReference type="EMBL" id="QZBJ01000022">
    <property type="protein sequence ID" value="THY75430.1"/>
    <property type="molecule type" value="Genomic_DNA"/>
</dbReference>
<feature type="signal peptide" evidence="1">
    <location>
        <begin position="1"/>
        <end position="29"/>
    </location>
</feature>
<name>A0A4S9WAK9_AURPU</name>
<dbReference type="Proteomes" id="UP000305064">
    <property type="component" value="Unassembled WGS sequence"/>
</dbReference>
<accession>A0A4S9WAK9</accession>
<evidence type="ECO:0000313" key="5">
    <source>
        <dbReference type="Proteomes" id="UP000310421"/>
    </source>
</evidence>
<comment type="caution">
    <text evidence="2">The sequence shown here is derived from an EMBL/GenBank/DDBJ whole genome shotgun (WGS) entry which is preliminary data.</text>
</comment>
<sequence length="206" mass="22442">MCHFLPTIEIMKLALSLSALVSVLPTILAAQAYIPYARYGGDPSTDRVINAVDGRFYVGRQTTFIPPPWGLDNPETYNHTIITGPTGDNRWWMGVLQQGGQAIYLSYGMPEYAKASTNGTEGGIISANADVFQFRTEDLGGGNVKLVNVEAKGEGSVAPTVDWSACQSGDDDYAVYSGGLLRCHAFEMVLKVTDAAAPQYYHYWDE</sequence>
<dbReference type="EMBL" id="QZAN01000249">
    <property type="protein sequence ID" value="THW54505.1"/>
    <property type="molecule type" value="Genomic_DNA"/>
</dbReference>
<gene>
    <name evidence="3" type="ORF">D6C94_04036</name>
    <name evidence="2" type="ORF">D6D20_10159</name>
</gene>
<evidence type="ECO:0000313" key="3">
    <source>
        <dbReference type="EMBL" id="THY75430.1"/>
    </source>
</evidence>
<dbReference type="Proteomes" id="UP000310421">
    <property type="component" value="Unassembled WGS sequence"/>
</dbReference>
<protein>
    <submittedName>
        <fullName evidence="2">Uncharacterized protein</fullName>
    </submittedName>
</protein>
<dbReference type="AlphaFoldDB" id="A0A4S9WAK9"/>
<evidence type="ECO:0000256" key="1">
    <source>
        <dbReference type="SAM" id="SignalP"/>
    </source>
</evidence>
<keyword evidence="1" id="KW-0732">Signal</keyword>